<dbReference type="InterPro" id="IPR055713">
    <property type="entry name" value="DUF7289"/>
</dbReference>
<reference evidence="6" key="1">
    <citation type="submission" date="2012-02" db="EMBL/GenBank/DDBJ databases">
        <title>Complete sequence of chromosome of Natrinema pellirubrum DSM 15624.</title>
        <authorList>
            <person name="Lucas S."/>
            <person name="Han J."/>
            <person name="Lapidus A."/>
            <person name="Cheng J.-F."/>
            <person name="Goodwin L."/>
            <person name="Pitluck S."/>
            <person name="Peters L."/>
            <person name="Teshima H."/>
            <person name="Detter J.C."/>
            <person name="Han C."/>
            <person name="Tapia R."/>
            <person name="Land M."/>
            <person name="Hauser L."/>
            <person name="Kyrpides N."/>
            <person name="Ivanova N."/>
            <person name="Pagani I."/>
            <person name="Sproer C."/>
            <person name="Anderson I."/>
            <person name="Woyke T."/>
        </authorList>
    </citation>
    <scope>NUCLEOTIDE SEQUENCE [LARGE SCALE GENOMIC DNA]</scope>
    <source>
        <strain evidence="6">DSM 15624 / JCM 10476 / NCIMB 786</strain>
    </source>
</reference>
<evidence type="ECO:0000313" key="4">
    <source>
        <dbReference type="EMBL" id="AGB30819.1"/>
    </source>
</evidence>
<proteinExistence type="predicted"/>
<evidence type="ECO:0000313" key="7">
    <source>
        <dbReference type="Proteomes" id="UP000011593"/>
    </source>
</evidence>
<dbReference type="eggNOG" id="arCOG02911">
    <property type="taxonomic scope" value="Archaea"/>
</dbReference>
<dbReference type="AlphaFoldDB" id="L0JHQ6"/>
<feature type="domain" description="DUF7305" evidence="3">
    <location>
        <begin position="266"/>
        <end position="456"/>
    </location>
</feature>
<reference evidence="5 7" key="3">
    <citation type="journal article" date="2014" name="PLoS Genet.">
        <title>Phylogenetically driven sequencing of extremely halophilic archaea reveals strategies for static and dynamic osmo-response.</title>
        <authorList>
            <person name="Becker E.A."/>
            <person name="Seitzer P.M."/>
            <person name="Tritt A."/>
            <person name="Larsen D."/>
            <person name="Krusor M."/>
            <person name="Yao A.I."/>
            <person name="Wu D."/>
            <person name="Madern D."/>
            <person name="Eisen J.A."/>
            <person name="Darling A.E."/>
            <person name="Facciotti M.T."/>
        </authorList>
    </citation>
    <scope>NUCLEOTIDE SEQUENCE [LARGE SCALE GENOMIC DNA]</scope>
    <source>
        <strain evidence="5 7">DSM 15624</strain>
    </source>
</reference>
<dbReference type="InterPro" id="IPR055729">
    <property type="entry name" value="DUF7305"/>
</dbReference>
<dbReference type="Pfam" id="PF23981">
    <property type="entry name" value="DUF7305"/>
    <property type="match status" value="1"/>
</dbReference>
<feature type="compositionally biased region" description="Basic and acidic residues" evidence="1">
    <location>
        <begin position="459"/>
        <end position="471"/>
    </location>
</feature>
<evidence type="ECO:0000256" key="2">
    <source>
        <dbReference type="SAM" id="Phobius"/>
    </source>
</evidence>
<evidence type="ECO:0000259" key="3">
    <source>
        <dbReference type="Pfam" id="PF23981"/>
    </source>
</evidence>
<dbReference type="EMBL" id="AOIE01000010">
    <property type="protein sequence ID" value="ELY80795.1"/>
    <property type="molecule type" value="Genomic_DNA"/>
</dbReference>
<dbReference type="Proteomes" id="UP000010843">
    <property type="component" value="Chromosome"/>
</dbReference>
<dbReference type="OrthoDB" id="148042at2157"/>
<gene>
    <name evidence="4" type="ordered locus">Natpe_0903</name>
    <name evidence="5" type="ORF">C488_03365</name>
</gene>
<keyword evidence="7" id="KW-1185">Reference proteome</keyword>
<keyword evidence="2" id="KW-0472">Membrane</keyword>
<organism evidence="4 6">
    <name type="scientific">Natrinema pellirubrum (strain DSM 15624 / CIP 106293 / JCM 10476 / NCIMB 786 / 157)</name>
    <dbReference type="NCBI Taxonomy" id="797303"/>
    <lineage>
        <taxon>Archaea</taxon>
        <taxon>Methanobacteriati</taxon>
        <taxon>Methanobacteriota</taxon>
        <taxon>Stenosarchaea group</taxon>
        <taxon>Halobacteria</taxon>
        <taxon>Halobacteriales</taxon>
        <taxon>Natrialbaceae</taxon>
        <taxon>Natrinema</taxon>
    </lineage>
</organism>
<dbReference type="PATRIC" id="fig|797303.5.peg.702"/>
<keyword evidence="2" id="KW-0812">Transmembrane</keyword>
<dbReference type="Pfam" id="PF23960">
    <property type="entry name" value="DUF7289"/>
    <property type="match status" value="1"/>
</dbReference>
<dbReference type="HOGENOM" id="CLU_548167_0_0_2"/>
<dbReference type="Proteomes" id="UP000011593">
    <property type="component" value="Unassembled WGS sequence"/>
</dbReference>
<evidence type="ECO:0000313" key="5">
    <source>
        <dbReference type="EMBL" id="ELY80795.1"/>
    </source>
</evidence>
<sequence length="516" mass="55025">MGFRRVDGPADPSQRGQSAILALVLLIGMVATISVGILLVAGDVMTSTEQQAESERVEQAFVELSKQMATVSKDGDAPKSMTFDAGQKGAVTRTATGEITIKARNVNETLTMGSIEYEGDDGSIVAYQAGGVWRETGNQTRMISQPSIAYSAEEQTLSLPVTTVSGERELSSGEVDIRHNGTDPVRNTTVVEDDTVTLEITSKYYRGWELYFEEEVGDASVRNVTQLEGDKGYVKVELGLRDLEGAFNTGVAVSEEDGYDVGGNPNSVDGVQSGTSYPEIGDVIRDLVERHSGNNETKNWSDVETDLSSETYYADGDVTVDDEVEFTLTEGDATLIINGSLNVNSGGLSVDSNGTDNVLKIYTTENVKISGGEVASDGGSAKNIQLYGTPDMSFFMGGGTFEGVVYAPSNDWDGTNEVANGNCDVGSVGDAQACLRSNPDFTGSIVTSSVYVQGGGGNGEDKDKDKNKDNKGNLNFNWDPELKGYGPSVYPEEGYVLPPNITHLNVAVHTLDVKNK</sequence>
<keyword evidence="2" id="KW-1133">Transmembrane helix</keyword>
<dbReference type="KEGG" id="npe:Natpe_0903"/>
<dbReference type="EMBL" id="CP003372">
    <property type="protein sequence ID" value="AGB30819.1"/>
    <property type="molecule type" value="Genomic_DNA"/>
</dbReference>
<feature type="region of interest" description="Disordered" evidence="1">
    <location>
        <begin position="453"/>
        <end position="475"/>
    </location>
</feature>
<protein>
    <recommendedName>
        <fullName evidence="3">DUF7305 domain-containing protein</fullName>
    </recommendedName>
</protein>
<evidence type="ECO:0000256" key="1">
    <source>
        <dbReference type="SAM" id="MobiDB-lite"/>
    </source>
</evidence>
<reference evidence="4" key="2">
    <citation type="submission" date="2012-02" db="EMBL/GenBank/DDBJ databases">
        <title>Complete sequence of chromosome of Natrinema pellirubrum DSM 15624.</title>
        <authorList>
            <consortium name="US DOE Joint Genome Institute"/>
            <person name="Lucas S."/>
            <person name="Han J."/>
            <person name="Lapidus A."/>
            <person name="Cheng J.-F."/>
            <person name="Goodwin L."/>
            <person name="Pitluck S."/>
            <person name="Peters L."/>
            <person name="Teshima H."/>
            <person name="Detter J.C."/>
            <person name="Han C."/>
            <person name="Tapia R."/>
            <person name="Land M."/>
            <person name="Hauser L."/>
            <person name="Kyrpides N."/>
            <person name="Ivanova N."/>
            <person name="Pagani I."/>
            <person name="Sproer C."/>
            <person name="Anderson I."/>
            <person name="Woyke T."/>
        </authorList>
    </citation>
    <scope>NUCLEOTIDE SEQUENCE</scope>
    <source>
        <strain evidence="4">DSM 15624</strain>
    </source>
</reference>
<accession>L0JHQ6</accession>
<feature type="transmembrane region" description="Helical" evidence="2">
    <location>
        <begin position="20"/>
        <end position="41"/>
    </location>
</feature>
<name>L0JHQ6_NATP1</name>
<evidence type="ECO:0000313" key="6">
    <source>
        <dbReference type="Proteomes" id="UP000010843"/>
    </source>
</evidence>